<feature type="coiled-coil region" evidence="2">
    <location>
        <begin position="86"/>
        <end position="131"/>
    </location>
</feature>
<evidence type="ECO:0000313" key="4">
    <source>
        <dbReference type="EMBL" id="KAF7293448.1"/>
    </source>
</evidence>
<sequence length="229" mass="24475">MAAINPPPLIPGMAAPPALVNPPTVTDAKVAEEYHIRIATQCRLHVPGFTDQMYIDSKIYSNEVLAAVALNAVPQNVALAGAPLWAQQLNARMAQVDQNVQQTSQQLQQQMQQLQQQMQQLGNRFQQITDVVDDLKLIVIRASNIIKCGGAPGNALEVIPVLDPVVGAVVNPDNLSAAAGGPLPLLLASEDPRNLTDAELQAYLTGYNLQGAGNRAIDQATLMQHLGIV</sequence>
<dbReference type="GeneID" id="59350295"/>
<accession>A0A8H6S5W0</accession>
<evidence type="ECO:0000313" key="7">
    <source>
        <dbReference type="Proteomes" id="UP000636479"/>
    </source>
</evidence>
<dbReference type="RefSeq" id="XP_037215611.1">
    <property type="nucleotide sequence ID" value="XM_037367779.1"/>
</dbReference>
<dbReference type="Gene3D" id="3.90.20.10">
    <property type="match status" value="1"/>
</dbReference>
<protein>
    <recommendedName>
        <fullName evidence="3">Mug135-like C-terminal domain-containing protein</fullName>
    </recommendedName>
</protein>
<evidence type="ECO:0000259" key="3">
    <source>
        <dbReference type="Pfam" id="PF08593"/>
    </source>
</evidence>
<gene>
    <name evidence="4" type="ORF">MIND_01122300</name>
    <name evidence="5" type="ORF">MIND_01122400</name>
    <name evidence="6" type="ORF">MIND_01123300</name>
</gene>
<proteinExistence type="inferred from homology"/>
<evidence type="ECO:0000256" key="2">
    <source>
        <dbReference type="SAM" id="Coils"/>
    </source>
</evidence>
<comment type="similarity">
    <text evidence="1">Belongs to the UPF0612 family.</text>
</comment>
<name>A0A8H6S5W0_9AGAR</name>
<dbReference type="Pfam" id="PF08593">
    <property type="entry name" value="Mug135_C"/>
    <property type="match status" value="1"/>
</dbReference>
<dbReference type="AlphaFoldDB" id="A0A8H6S5W0"/>
<dbReference type="Proteomes" id="UP000636479">
    <property type="component" value="Unassembled WGS sequence"/>
</dbReference>
<dbReference type="EMBL" id="JACAZF010000010">
    <property type="protein sequence ID" value="KAF7293456.1"/>
    <property type="molecule type" value="Genomic_DNA"/>
</dbReference>
<organism evidence="5 7">
    <name type="scientific">Mycena indigotica</name>
    <dbReference type="NCBI Taxonomy" id="2126181"/>
    <lineage>
        <taxon>Eukaryota</taxon>
        <taxon>Fungi</taxon>
        <taxon>Dikarya</taxon>
        <taxon>Basidiomycota</taxon>
        <taxon>Agaricomycotina</taxon>
        <taxon>Agaricomycetes</taxon>
        <taxon>Agaricomycetidae</taxon>
        <taxon>Agaricales</taxon>
        <taxon>Marasmiineae</taxon>
        <taxon>Mycenaceae</taxon>
        <taxon>Mycena</taxon>
    </lineage>
</organism>
<feature type="domain" description="Mug135-like C-terminal" evidence="3">
    <location>
        <begin position="171"/>
        <end position="228"/>
    </location>
</feature>
<dbReference type="InterPro" id="IPR013902">
    <property type="entry name" value="Mug135-like_C"/>
</dbReference>
<dbReference type="EMBL" id="JACAZF010000010">
    <property type="protein sequence ID" value="KAF7293449.1"/>
    <property type="molecule type" value="Genomic_DNA"/>
</dbReference>
<reference evidence="5" key="1">
    <citation type="submission" date="2020-05" db="EMBL/GenBank/DDBJ databases">
        <title>Mycena genomes resolve the evolution of fungal bioluminescence.</title>
        <authorList>
            <person name="Tsai I.J."/>
        </authorList>
    </citation>
    <scope>NUCLEOTIDE SEQUENCE</scope>
    <source>
        <strain evidence="5">171206Taipei</strain>
    </source>
</reference>
<keyword evidence="7" id="KW-1185">Reference proteome</keyword>
<evidence type="ECO:0000313" key="6">
    <source>
        <dbReference type="EMBL" id="KAF7293456.1"/>
    </source>
</evidence>
<evidence type="ECO:0000256" key="1">
    <source>
        <dbReference type="ARBA" id="ARBA00005788"/>
    </source>
</evidence>
<comment type="caution">
    <text evidence="5">The sequence shown here is derived from an EMBL/GenBank/DDBJ whole genome shotgun (WGS) entry which is preliminary data.</text>
</comment>
<evidence type="ECO:0000313" key="5">
    <source>
        <dbReference type="EMBL" id="KAF7293449.1"/>
    </source>
</evidence>
<dbReference type="EMBL" id="JACAZF010000010">
    <property type="protein sequence ID" value="KAF7293448.1"/>
    <property type="molecule type" value="Genomic_DNA"/>
</dbReference>
<keyword evidence="2" id="KW-0175">Coiled coil</keyword>